<dbReference type="EMBL" id="CP072642">
    <property type="protein sequence ID" value="QUV93844.1"/>
    <property type="molecule type" value="Genomic_DNA"/>
</dbReference>
<sequence>MSTTPLPLWTREVSARRSAWYLGLTTFSILVLELAAIRWIGSQIRVFAYFANLVLMAVFLGMGLGVALGRRYPHLFEWVFPALLVLAAVLALSKQVGLMDLGFPDPSISLWGADVRMVSFGQFCLATLVVVGLFWLVALVFLLMAIPVGWWFGQLPPLRAYTYDLLGSLLGVLAFTAVAALHLPPAVWFGLGLLPLAWVSRRWWAAFGIGVILLTGWASQGAYFSPYNRIDLATDDFFTGEGQPPNPVARPEYKLSVNRDFHQHLLDLSTATVSQEPPDALRARIQKIYEIPFRLTSRRDRALVVGAGTGNDAAAALRAGFAHVSCVEIDPVILRLGREKHPEQPYTRPNVRLINNDARAYFEQNHTDQYDVVCYGLVDSHAMFSALSTLRLDNYLYTVEGLRSGWKHVAPGGIMSVSFSVFAGDWMLYRLNNTLLEATGLQPLVILHGYNYGVTFLVGRELMPQTVQATTGFPVHVLPEMEIRIPTDDWPFLYLRPNTVPYAYLTVLTLILVTALVAVRQTFGADLLTSRRFDPVLFLMGAAFLLLETRMVTELGLLFGSTWVVNASVFAGVLVMVLLANGYVIRRTASRIQPWYVPLVISLLAV</sequence>
<gene>
    <name evidence="2" type="ORF">J8C05_10850</name>
</gene>
<keyword evidence="1" id="KW-0812">Transmembrane</keyword>
<dbReference type="Gene3D" id="3.40.50.150">
    <property type="entry name" value="Vaccinia Virus protein VP39"/>
    <property type="match status" value="1"/>
</dbReference>
<proteinExistence type="predicted"/>
<name>A0ABX8AYR5_9BACT</name>
<feature type="transmembrane region" description="Helical" evidence="1">
    <location>
        <begin position="20"/>
        <end position="40"/>
    </location>
</feature>
<dbReference type="Proteomes" id="UP000677668">
    <property type="component" value="Chromosome 1"/>
</dbReference>
<feature type="transmembrane region" description="Helical" evidence="1">
    <location>
        <begin position="564"/>
        <end position="585"/>
    </location>
</feature>
<dbReference type="InterPro" id="IPR029063">
    <property type="entry name" value="SAM-dependent_MTases_sf"/>
</dbReference>
<feature type="transmembrane region" description="Helical" evidence="1">
    <location>
        <begin position="203"/>
        <end position="224"/>
    </location>
</feature>
<keyword evidence="1" id="KW-1133">Transmembrane helix</keyword>
<feature type="transmembrane region" description="Helical" evidence="1">
    <location>
        <begin position="120"/>
        <end position="153"/>
    </location>
</feature>
<keyword evidence="1" id="KW-0472">Membrane</keyword>
<dbReference type="CDD" id="cd02440">
    <property type="entry name" value="AdoMet_MTases"/>
    <property type="match status" value="1"/>
</dbReference>
<dbReference type="GO" id="GO:0032259">
    <property type="term" value="P:methylation"/>
    <property type="evidence" value="ECO:0007669"/>
    <property type="project" value="UniProtKB-KW"/>
</dbReference>
<dbReference type="RefSeq" id="WP_211422184.1">
    <property type="nucleotide sequence ID" value="NZ_CP072642.1"/>
</dbReference>
<reference evidence="2 3" key="1">
    <citation type="submission" date="2021-03" db="EMBL/GenBank/DDBJ databases">
        <title>Genomic and phenotypic characterization of Chloracidobacterium isolates provides evidence for multiple species.</title>
        <authorList>
            <person name="Saini M.K."/>
            <person name="Costas A.M.G."/>
            <person name="Tank M."/>
            <person name="Bryant D.A."/>
        </authorList>
    </citation>
    <scope>NUCLEOTIDE SEQUENCE [LARGE SCALE GENOMIC DNA]</scope>
    <source>
        <strain evidence="2 3">N</strain>
    </source>
</reference>
<dbReference type="SUPFAM" id="SSF53335">
    <property type="entry name" value="S-adenosyl-L-methionine-dependent methyltransferases"/>
    <property type="match status" value="1"/>
</dbReference>
<organism evidence="2 3">
    <name type="scientific">Chloracidobacterium sp. N</name>
    <dbReference type="NCBI Taxonomy" id="2821540"/>
    <lineage>
        <taxon>Bacteria</taxon>
        <taxon>Pseudomonadati</taxon>
        <taxon>Acidobacteriota</taxon>
        <taxon>Terriglobia</taxon>
        <taxon>Terriglobales</taxon>
        <taxon>Acidobacteriaceae</taxon>
        <taxon>Chloracidobacterium</taxon>
        <taxon>Chloracidobacterium aggregatum</taxon>
    </lineage>
</organism>
<keyword evidence="2" id="KW-0489">Methyltransferase</keyword>
<feature type="transmembrane region" description="Helical" evidence="1">
    <location>
        <begin position="165"/>
        <end position="183"/>
    </location>
</feature>
<feature type="transmembrane region" description="Helical" evidence="1">
    <location>
        <begin position="75"/>
        <end position="93"/>
    </location>
</feature>
<evidence type="ECO:0000313" key="2">
    <source>
        <dbReference type="EMBL" id="QUV93844.1"/>
    </source>
</evidence>
<evidence type="ECO:0000313" key="3">
    <source>
        <dbReference type="Proteomes" id="UP000677668"/>
    </source>
</evidence>
<accession>A0ABX8AYR5</accession>
<keyword evidence="2" id="KW-0808">Transferase</keyword>
<protein>
    <submittedName>
        <fullName evidence="2">Class I SAM-dependent methyltransferase</fullName>
    </submittedName>
</protein>
<feature type="transmembrane region" description="Helical" evidence="1">
    <location>
        <begin position="46"/>
        <end position="68"/>
    </location>
</feature>
<feature type="transmembrane region" description="Helical" evidence="1">
    <location>
        <begin position="502"/>
        <end position="523"/>
    </location>
</feature>
<keyword evidence="3" id="KW-1185">Reference proteome</keyword>
<dbReference type="GO" id="GO:0008168">
    <property type="term" value="F:methyltransferase activity"/>
    <property type="evidence" value="ECO:0007669"/>
    <property type="project" value="UniProtKB-KW"/>
</dbReference>
<evidence type="ECO:0000256" key="1">
    <source>
        <dbReference type="SAM" id="Phobius"/>
    </source>
</evidence>